<dbReference type="EMBL" id="CP046884">
    <property type="protein sequence ID" value="QNQ89953.1"/>
    <property type="molecule type" value="Genomic_DNA"/>
</dbReference>
<gene>
    <name evidence="1" type="ORF">GP475_04310</name>
</gene>
<sequence length="299" mass="32247">MTSPSAVFRIHHTGPQMLYQDLGRPGLASLGVSSSGSFDRLSAARANHALGNHPSAPVIEILSGGCELEALSPTSLVITGTDASVAIQRSHGSVIDTATNTIMDVATGDRIFLDHSSYGMRAYLGIRGGFEVQPQLSSCSFDTLSQIGPPPLQPGDILHRGTAIAEEAWWPALRTLPVLWRRVPTEKLKVIPGPREEWFSPEALTLFYSQAYTVSSESNRVGLRLHGENPLRRRRTSEMMSEGMVRGSIQIPPNGQPVVFGPDYPVTGGYPVIAVLTSRACDRSGQLCPGDVVQFVRTS</sequence>
<dbReference type="InterPro" id="IPR052708">
    <property type="entry name" value="PxpC"/>
</dbReference>
<dbReference type="RefSeq" id="WP_187975411.1">
    <property type="nucleotide sequence ID" value="NZ_CP046884.1"/>
</dbReference>
<dbReference type="InterPro" id="IPR029000">
    <property type="entry name" value="Cyclophilin-like_dom_sf"/>
</dbReference>
<dbReference type="PANTHER" id="PTHR43309">
    <property type="entry name" value="5-OXOPROLINASE SUBUNIT C"/>
    <property type="match status" value="1"/>
</dbReference>
<proteinExistence type="predicted"/>
<dbReference type="GO" id="GO:0016787">
    <property type="term" value="F:hydrolase activity"/>
    <property type="evidence" value="ECO:0007669"/>
    <property type="project" value="UniProtKB-KW"/>
</dbReference>
<accession>A0A7H0SN28</accession>
<keyword evidence="1" id="KW-0378">Hydrolase</keyword>
<dbReference type="KEGG" id="cpoy:GP475_04310"/>
<dbReference type="InterPro" id="IPR003778">
    <property type="entry name" value="CT_A_B"/>
</dbReference>
<reference evidence="1 2" key="1">
    <citation type="submission" date="2019-12" db="EMBL/GenBank/DDBJ databases">
        <title>Corynebacterium sp. nov., isolated from feces of the Anser Albifrons in China.</title>
        <authorList>
            <person name="Liu Q."/>
        </authorList>
    </citation>
    <scope>NUCLEOTIDE SEQUENCE [LARGE SCALE GENOMIC DNA]</scope>
    <source>
        <strain evidence="1 2">4H37-19</strain>
    </source>
</reference>
<dbReference type="AlphaFoldDB" id="A0A7H0SN28"/>
<evidence type="ECO:0000313" key="1">
    <source>
        <dbReference type="EMBL" id="QNQ89953.1"/>
    </source>
</evidence>
<dbReference type="Pfam" id="PF02626">
    <property type="entry name" value="CT_A_B"/>
    <property type="match status" value="1"/>
</dbReference>
<protein>
    <submittedName>
        <fullName evidence="1">Allophanate hydrolase subunit 2 family protein</fullName>
    </submittedName>
</protein>
<dbReference type="SMART" id="SM00797">
    <property type="entry name" value="AHS2"/>
    <property type="match status" value="1"/>
</dbReference>
<name>A0A7H0SN28_9CORY</name>
<evidence type="ECO:0000313" key="2">
    <source>
        <dbReference type="Proteomes" id="UP000516320"/>
    </source>
</evidence>
<dbReference type="SUPFAM" id="SSF50891">
    <property type="entry name" value="Cyclophilin-like"/>
    <property type="match status" value="1"/>
</dbReference>
<dbReference type="PANTHER" id="PTHR43309:SF3">
    <property type="entry name" value="5-OXOPROLINASE SUBUNIT C"/>
    <property type="match status" value="1"/>
</dbReference>
<dbReference type="Proteomes" id="UP000516320">
    <property type="component" value="Chromosome"/>
</dbReference>
<keyword evidence="2" id="KW-1185">Reference proteome</keyword>
<dbReference type="Gene3D" id="2.40.100.10">
    <property type="entry name" value="Cyclophilin-like"/>
    <property type="match status" value="1"/>
</dbReference>
<organism evidence="1 2">
    <name type="scientific">Corynebacterium poyangense</name>
    <dbReference type="NCBI Taxonomy" id="2684405"/>
    <lineage>
        <taxon>Bacteria</taxon>
        <taxon>Bacillati</taxon>
        <taxon>Actinomycetota</taxon>
        <taxon>Actinomycetes</taxon>
        <taxon>Mycobacteriales</taxon>
        <taxon>Corynebacteriaceae</taxon>
        <taxon>Corynebacterium</taxon>
    </lineage>
</organism>